<dbReference type="EMBL" id="JAUSUN010000002">
    <property type="protein sequence ID" value="MDQ0412217.1"/>
    <property type="molecule type" value="Genomic_DNA"/>
</dbReference>
<evidence type="ECO:0000256" key="2">
    <source>
        <dbReference type="ARBA" id="ARBA00022448"/>
    </source>
</evidence>
<feature type="transmembrane region" description="Helical" evidence="7">
    <location>
        <begin position="6"/>
        <end position="23"/>
    </location>
</feature>
<reference evidence="8 9" key="1">
    <citation type="submission" date="2023-07" db="EMBL/GenBank/DDBJ databases">
        <title>Genomic Encyclopedia of Type Strains, Phase IV (KMG-IV): sequencing the most valuable type-strain genomes for metagenomic binning, comparative biology and taxonomic classification.</title>
        <authorList>
            <person name="Goeker M."/>
        </authorList>
    </citation>
    <scope>NUCLEOTIDE SEQUENCE [LARGE SCALE GENOMIC DNA]</scope>
    <source>
        <strain evidence="8 9">DSM 19598</strain>
    </source>
</reference>
<dbReference type="RefSeq" id="WP_307191086.1">
    <property type="nucleotide sequence ID" value="NZ_JAUSUN010000002.1"/>
</dbReference>
<evidence type="ECO:0000256" key="5">
    <source>
        <dbReference type="ARBA" id="ARBA00022989"/>
    </source>
</evidence>
<name>A0ABU0FQN4_9BACI</name>
<dbReference type="Pfam" id="PF03547">
    <property type="entry name" value="Mem_trans"/>
    <property type="match status" value="1"/>
</dbReference>
<dbReference type="InterPro" id="IPR004776">
    <property type="entry name" value="Mem_transp_PIN-like"/>
</dbReference>
<comment type="subcellular location">
    <subcellularLocation>
        <location evidence="1">Membrane</location>
        <topology evidence="1">Multi-pass membrane protein</topology>
    </subcellularLocation>
</comment>
<evidence type="ECO:0000256" key="1">
    <source>
        <dbReference type="ARBA" id="ARBA00004141"/>
    </source>
</evidence>
<gene>
    <name evidence="8" type="ORF">J2S25_000397</name>
</gene>
<dbReference type="Proteomes" id="UP001242313">
    <property type="component" value="Unassembled WGS sequence"/>
</dbReference>
<feature type="transmembrane region" description="Helical" evidence="7">
    <location>
        <begin position="121"/>
        <end position="144"/>
    </location>
</feature>
<feature type="transmembrane region" description="Helical" evidence="7">
    <location>
        <begin position="261"/>
        <end position="279"/>
    </location>
</feature>
<keyword evidence="3" id="KW-1003">Cell membrane</keyword>
<keyword evidence="6 7" id="KW-0472">Membrane</keyword>
<dbReference type="PANTHER" id="PTHR36838">
    <property type="entry name" value="AUXIN EFFLUX CARRIER FAMILY PROTEIN"/>
    <property type="match status" value="1"/>
</dbReference>
<feature type="transmembrane region" description="Helical" evidence="7">
    <location>
        <begin position="165"/>
        <end position="185"/>
    </location>
</feature>
<proteinExistence type="predicted"/>
<feature type="transmembrane region" description="Helical" evidence="7">
    <location>
        <begin position="96"/>
        <end position="115"/>
    </location>
</feature>
<comment type="caution">
    <text evidence="8">The sequence shown here is derived from an EMBL/GenBank/DDBJ whole genome shotgun (WGS) entry which is preliminary data.</text>
</comment>
<evidence type="ECO:0000256" key="3">
    <source>
        <dbReference type="ARBA" id="ARBA00022475"/>
    </source>
</evidence>
<feature type="transmembrane region" description="Helical" evidence="7">
    <location>
        <begin position="64"/>
        <end position="84"/>
    </location>
</feature>
<evidence type="ECO:0000256" key="4">
    <source>
        <dbReference type="ARBA" id="ARBA00022692"/>
    </source>
</evidence>
<protein>
    <submittedName>
        <fullName evidence="8">Permease</fullName>
    </submittedName>
</protein>
<keyword evidence="4 7" id="KW-0812">Transmembrane</keyword>
<feature type="transmembrane region" description="Helical" evidence="7">
    <location>
        <begin position="291"/>
        <end position="311"/>
    </location>
</feature>
<feature type="transmembrane region" description="Helical" evidence="7">
    <location>
        <begin position="197"/>
        <end position="218"/>
    </location>
</feature>
<evidence type="ECO:0000256" key="7">
    <source>
        <dbReference type="SAM" id="Phobius"/>
    </source>
</evidence>
<organism evidence="8 9">
    <name type="scientific">Mesobacillus stamsii</name>
    <dbReference type="NCBI Taxonomy" id="225347"/>
    <lineage>
        <taxon>Bacteria</taxon>
        <taxon>Bacillati</taxon>
        <taxon>Bacillota</taxon>
        <taxon>Bacilli</taxon>
        <taxon>Bacillales</taxon>
        <taxon>Bacillaceae</taxon>
        <taxon>Mesobacillus</taxon>
    </lineage>
</organism>
<sequence length="312" mass="35292">MDIFDIASKMLSIIILFIAGYLMRKSGFLKVDTIADLKKLIINVSLPSLIFLSFSKTEVHLDHLVIIVTVFFACVFMLLVGYALKKVLKIESTYFPLLLSGFEAGMLGYSIFALFFGKDQIIKFAIVDLGQVIFVFFILASILIKHRDGNENMPVHFSAFFKNPIILAIILGVLVNKIGVSTWLYETSLTNSLLQTLELIGNVTTPLICIVIGYELIFERTHLKMIGMAIVIRMSFWAFIGYLISEVLVKKVLNLGSEYQAAIYMMFVLPPPFVIPIFMREGEKDKNFVNNVLSIHTMLTLAAMVFISYFYL</sequence>
<keyword evidence="2" id="KW-0813">Transport</keyword>
<keyword evidence="9" id="KW-1185">Reference proteome</keyword>
<evidence type="ECO:0000256" key="6">
    <source>
        <dbReference type="ARBA" id="ARBA00023136"/>
    </source>
</evidence>
<evidence type="ECO:0000313" key="9">
    <source>
        <dbReference type="Proteomes" id="UP001242313"/>
    </source>
</evidence>
<dbReference type="PANTHER" id="PTHR36838:SF3">
    <property type="entry name" value="TRANSPORTER AUXIN EFFLUX CARRIER EC FAMILY"/>
    <property type="match status" value="1"/>
</dbReference>
<evidence type="ECO:0000313" key="8">
    <source>
        <dbReference type="EMBL" id="MDQ0412217.1"/>
    </source>
</evidence>
<keyword evidence="5 7" id="KW-1133">Transmembrane helix</keyword>
<accession>A0ABU0FQN4</accession>
<feature type="transmembrane region" description="Helical" evidence="7">
    <location>
        <begin position="230"/>
        <end position="249"/>
    </location>
</feature>